<dbReference type="InterPro" id="IPR006175">
    <property type="entry name" value="YjgF/YER057c/UK114"/>
</dbReference>
<gene>
    <name evidence="2" type="ORF">GCM10009788_54320</name>
</gene>
<dbReference type="SUPFAM" id="SSF55298">
    <property type="entry name" value="YjgF-like"/>
    <property type="match status" value="1"/>
</dbReference>
<dbReference type="PANTHER" id="PTHR11803">
    <property type="entry name" value="2-IMINOBUTANOATE/2-IMINOPROPANOATE DEAMINASE RIDA"/>
    <property type="match status" value="1"/>
</dbReference>
<dbReference type="PANTHER" id="PTHR11803:SF58">
    <property type="entry name" value="PROTEIN HMF1-RELATED"/>
    <property type="match status" value="1"/>
</dbReference>
<dbReference type="Proteomes" id="UP001500842">
    <property type="component" value="Unassembled WGS sequence"/>
</dbReference>
<keyword evidence="3" id="KW-1185">Reference proteome</keyword>
<evidence type="ECO:0000256" key="1">
    <source>
        <dbReference type="ARBA" id="ARBA00010552"/>
    </source>
</evidence>
<dbReference type="EMBL" id="BAAAOR010000040">
    <property type="protein sequence ID" value="GAA1545005.1"/>
    <property type="molecule type" value="Genomic_DNA"/>
</dbReference>
<dbReference type="InterPro" id="IPR035959">
    <property type="entry name" value="RutC-like_sf"/>
</dbReference>
<dbReference type="Gene3D" id="3.30.1330.40">
    <property type="entry name" value="RutC-like"/>
    <property type="match status" value="1"/>
</dbReference>
<dbReference type="CDD" id="cd00448">
    <property type="entry name" value="YjgF_YER057c_UK114_family"/>
    <property type="match status" value="1"/>
</dbReference>
<accession>A0ABN2BSJ3</accession>
<protein>
    <submittedName>
        <fullName evidence="2">RidA family protein</fullName>
    </submittedName>
</protein>
<reference evidence="2 3" key="1">
    <citation type="journal article" date="2019" name="Int. J. Syst. Evol. Microbiol.">
        <title>The Global Catalogue of Microorganisms (GCM) 10K type strain sequencing project: providing services to taxonomists for standard genome sequencing and annotation.</title>
        <authorList>
            <consortium name="The Broad Institute Genomics Platform"/>
            <consortium name="The Broad Institute Genome Sequencing Center for Infectious Disease"/>
            <person name="Wu L."/>
            <person name="Ma J."/>
        </authorList>
    </citation>
    <scope>NUCLEOTIDE SEQUENCE [LARGE SCALE GENOMIC DNA]</scope>
    <source>
        <strain evidence="2 3">JCM 14942</strain>
    </source>
</reference>
<proteinExistence type="inferred from homology"/>
<comment type="similarity">
    <text evidence="1">Belongs to the RutC family.</text>
</comment>
<dbReference type="NCBIfam" id="TIGR00004">
    <property type="entry name" value="Rid family detoxifying hydrolase"/>
    <property type="match status" value="1"/>
</dbReference>
<name>A0ABN2BSJ3_9ACTN</name>
<dbReference type="InterPro" id="IPR006056">
    <property type="entry name" value="RidA"/>
</dbReference>
<evidence type="ECO:0000313" key="3">
    <source>
        <dbReference type="Proteomes" id="UP001500842"/>
    </source>
</evidence>
<evidence type="ECO:0000313" key="2">
    <source>
        <dbReference type="EMBL" id="GAA1545005.1"/>
    </source>
</evidence>
<organism evidence="2 3">
    <name type="scientific">Nocardioides humi</name>
    <dbReference type="NCBI Taxonomy" id="449461"/>
    <lineage>
        <taxon>Bacteria</taxon>
        <taxon>Bacillati</taxon>
        <taxon>Actinomycetota</taxon>
        <taxon>Actinomycetes</taxon>
        <taxon>Propionibacteriales</taxon>
        <taxon>Nocardioidaceae</taxon>
        <taxon>Nocardioides</taxon>
    </lineage>
</organism>
<dbReference type="Pfam" id="PF01042">
    <property type="entry name" value="Ribonuc_L-PSP"/>
    <property type="match status" value="1"/>
</dbReference>
<comment type="caution">
    <text evidence="2">The sequence shown here is derived from an EMBL/GenBank/DDBJ whole genome shotgun (WGS) entry which is preliminary data.</text>
</comment>
<sequence>MEKKAFGPASPAPYSGGVISGDLVFVSGQVGKDPESGETAESVADQTAAALENLKAVLADAGLDLGDVVKTTVFLTDVTTIDEMNAVYRAAFPEPLPCRSTIGVAGLPAPEFKVEIEAVARARS</sequence>
<dbReference type="RefSeq" id="WP_141006910.1">
    <property type="nucleotide sequence ID" value="NZ_BAAAOR010000040.1"/>
</dbReference>